<organism evidence="1 2">
    <name type="scientific">Metarhizium robertsii (strain ARSEF 23 / ATCC MYA-3075)</name>
    <name type="common">Metarhizium anisopliae (strain ARSEF 23)</name>
    <dbReference type="NCBI Taxonomy" id="655844"/>
    <lineage>
        <taxon>Eukaryota</taxon>
        <taxon>Fungi</taxon>
        <taxon>Dikarya</taxon>
        <taxon>Ascomycota</taxon>
        <taxon>Pezizomycotina</taxon>
        <taxon>Sordariomycetes</taxon>
        <taxon>Hypocreomycetidae</taxon>
        <taxon>Hypocreales</taxon>
        <taxon>Clavicipitaceae</taxon>
        <taxon>Metarhizium</taxon>
    </lineage>
</organism>
<proteinExistence type="predicted"/>
<protein>
    <submittedName>
        <fullName evidence="1">Uncharacterized protein</fullName>
    </submittedName>
</protein>
<reference evidence="1 2" key="1">
    <citation type="journal article" date="2011" name="PLoS Genet.">
        <title>Genome sequencing and comparative transcriptomics of the model entomopathogenic fungi Metarhizium anisopliae and M. acridum.</title>
        <authorList>
            <person name="Gao Q."/>
            <person name="Jin K."/>
            <person name="Ying S.H."/>
            <person name="Zhang Y."/>
            <person name="Xiao G."/>
            <person name="Shang Y."/>
            <person name="Duan Z."/>
            <person name="Hu X."/>
            <person name="Xie X.Q."/>
            <person name="Zhou G."/>
            <person name="Peng G."/>
            <person name="Luo Z."/>
            <person name="Huang W."/>
            <person name="Wang B."/>
            <person name="Fang W."/>
            <person name="Wang S."/>
            <person name="Zhong Y."/>
            <person name="Ma L.J."/>
            <person name="St Leger R.J."/>
            <person name="Zhao G.P."/>
            <person name="Pei Y."/>
            <person name="Feng M.G."/>
            <person name="Xia Y."/>
            <person name="Wang C."/>
        </authorList>
    </citation>
    <scope>NUCLEOTIDE SEQUENCE [LARGE SCALE GENOMIC DNA]</scope>
    <source>
        <strain evidence="2">ARSEF 23 / ATCC MYA-3075</strain>
    </source>
</reference>
<dbReference type="RefSeq" id="XP_011410686.1">
    <property type="nucleotide sequence ID" value="XM_011412384.1"/>
</dbReference>
<reference evidence="1 2" key="2">
    <citation type="journal article" date="2014" name="Proc. Natl. Acad. Sci. U.S.A.">
        <title>Trajectory and genomic determinants of fungal-pathogen speciation and host adaptation.</title>
        <authorList>
            <person name="Hu X."/>
            <person name="Xiao G."/>
            <person name="Zheng P."/>
            <person name="Shang Y."/>
            <person name="Su Y."/>
            <person name="Zhang X."/>
            <person name="Liu X."/>
            <person name="Zhan S."/>
            <person name="St Leger R.J."/>
            <person name="Wang C."/>
        </authorList>
    </citation>
    <scope>GENOME REANNOTATION</scope>
    <source>
        <strain evidence="2">ARSEF 23 / ATCC MYA-3075</strain>
    </source>
</reference>
<dbReference type="EMBL" id="ADNJ02000001">
    <property type="protein sequence ID" value="KHO11722.1"/>
    <property type="molecule type" value="Genomic_DNA"/>
</dbReference>
<comment type="caution">
    <text evidence="1">The sequence shown here is derived from an EMBL/GenBank/DDBJ whole genome shotgun (WGS) entry which is preliminary data.</text>
</comment>
<keyword evidence="2" id="KW-1185">Reference proteome</keyword>
<evidence type="ECO:0000313" key="2">
    <source>
        <dbReference type="Proteomes" id="UP000002498"/>
    </source>
</evidence>
<dbReference type="Proteomes" id="UP000002498">
    <property type="component" value="Unassembled WGS sequence"/>
</dbReference>
<dbReference type="KEGG" id="maj:MAA_10666"/>
<evidence type="ECO:0000313" key="1">
    <source>
        <dbReference type="EMBL" id="KHO11722.1"/>
    </source>
</evidence>
<dbReference type="GeneID" id="19264950"/>
<name>A0A0B2XJT8_METRA</name>
<accession>A0A0B2XJT8</accession>
<sequence>MLRGAADVDHRHLLVSRIAVSVSPYGVSGTGADAAAPPVLDIDSANRQRQSDIQDASVACPSTSMCSWFLGADISTRTAAHCENSEPPHSIKWLWVSARVGLASVGSRLPANHAGTAGASGP</sequence>
<dbReference type="AlphaFoldDB" id="A0A0B2XJT8"/>
<gene>
    <name evidence="1" type="ORF">MAA_10666</name>
</gene>
<dbReference type="HOGENOM" id="CLU_2027265_0_0_1"/>